<name>A0ABQ5M4P1_9FIRM</name>
<evidence type="ECO:0000313" key="2">
    <source>
        <dbReference type="Proteomes" id="UP001419084"/>
    </source>
</evidence>
<dbReference type="EMBL" id="BRPJ01000032">
    <property type="protein sequence ID" value="GLB29924.1"/>
    <property type="molecule type" value="Genomic_DNA"/>
</dbReference>
<keyword evidence="2" id="KW-1185">Reference proteome</keyword>
<dbReference type="RefSeq" id="WP_346065116.1">
    <property type="nucleotide sequence ID" value="NZ_BRPJ01000032.1"/>
</dbReference>
<comment type="caution">
    <text evidence="1">The sequence shown here is derived from an EMBL/GenBank/DDBJ whole genome shotgun (WGS) entry which is preliminary data.</text>
</comment>
<dbReference type="Proteomes" id="UP001419084">
    <property type="component" value="Unassembled WGS sequence"/>
</dbReference>
<sequence length="150" mass="17370">MDQILELVCGLKDKNDKYAYQCLKKLESESLISDKVYPYFDLFVELSDHPNSYFRTRGIILIAANAKWDRENKIDGIIDQLLKHVEDEKPITARQCIKVLPLVAQYKPELANDISMALRNANIQMFKDSMQPLVNKDIKEALNRIDGIKR</sequence>
<reference evidence="1 2" key="1">
    <citation type="journal article" date="2024" name="Int. J. Syst. Evol. Microbiol.">
        <title>Lacrimispora brassicae sp. nov. isolated from fermented cabbage, and proposal of Clostridium indicum Gundawar et al. 2019 and Clostridium methoxybenzovorans Mechichi et al. 1999 as heterotypic synonyms of Lacrimispora amygdalina (Parshina et al. 2003) Haas and Blanchard 2020 and Lacrimispora indolis (McClung and McCoy 1957) Haas and Blanchard 2020, respectively.</title>
        <authorList>
            <person name="Kobayashi H."/>
            <person name="Tanizawa Y."/>
            <person name="Sakamoto M."/>
            <person name="Ohkuma M."/>
            <person name="Tohno M."/>
        </authorList>
    </citation>
    <scope>NUCLEOTIDE SEQUENCE [LARGE SCALE GENOMIC DNA]</scope>
    <source>
        <strain evidence="1 2">DSM 12857</strain>
    </source>
</reference>
<dbReference type="SUPFAM" id="SSF48371">
    <property type="entry name" value="ARM repeat"/>
    <property type="match status" value="1"/>
</dbReference>
<accession>A0ABQ5M4P1</accession>
<proteinExistence type="predicted"/>
<organism evidence="1 2">
    <name type="scientific">Lacrimispora amygdalina</name>
    <dbReference type="NCBI Taxonomy" id="253257"/>
    <lineage>
        <taxon>Bacteria</taxon>
        <taxon>Bacillati</taxon>
        <taxon>Bacillota</taxon>
        <taxon>Clostridia</taxon>
        <taxon>Lachnospirales</taxon>
        <taxon>Lachnospiraceae</taxon>
        <taxon>Lacrimispora</taxon>
    </lineage>
</organism>
<evidence type="ECO:0000313" key="1">
    <source>
        <dbReference type="EMBL" id="GLB29924.1"/>
    </source>
</evidence>
<gene>
    <name evidence="1" type="ORF">LAD12857_18470</name>
</gene>
<evidence type="ECO:0008006" key="3">
    <source>
        <dbReference type="Google" id="ProtNLM"/>
    </source>
</evidence>
<protein>
    <recommendedName>
        <fullName evidence="3">SufBD protein</fullName>
    </recommendedName>
</protein>
<dbReference type="InterPro" id="IPR016024">
    <property type="entry name" value="ARM-type_fold"/>
</dbReference>